<keyword evidence="9 15" id="KW-0067">ATP-binding</keyword>
<evidence type="ECO:0000256" key="2">
    <source>
        <dbReference type="ARBA" id="ARBA00008653"/>
    </source>
</evidence>
<evidence type="ECO:0000313" key="20">
    <source>
        <dbReference type="EMBL" id="STX29865.1"/>
    </source>
</evidence>
<dbReference type="SUPFAM" id="SSF56037">
    <property type="entry name" value="PheT/TilS domain"/>
    <property type="match status" value="1"/>
</dbReference>
<dbReference type="InterPro" id="IPR005146">
    <property type="entry name" value="B3/B4_tRNA-bd"/>
</dbReference>
<evidence type="ECO:0000256" key="3">
    <source>
        <dbReference type="ARBA" id="ARBA00011209"/>
    </source>
</evidence>
<keyword evidence="11 16" id="KW-0694">RNA-binding</keyword>
<dbReference type="FunFam" id="2.40.50.140:FF:000045">
    <property type="entry name" value="Phenylalanine--tRNA ligase beta subunit"/>
    <property type="match status" value="1"/>
</dbReference>
<dbReference type="FunFam" id="3.30.930.10:FF:000022">
    <property type="entry name" value="Phenylalanine--tRNA ligase beta subunit"/>
    <property type="match status" value="1"/>
</dbReference>
<dbReference type="InterPro" id="IPR045060">
    <property type="entry name" value="Phe-tRNA-ligase_IIc_bsu"/>
</dbReference>
<feature type="binding site" evidence="15">
    <location>
        <position position="460"/>
    </location>
    <ligand>
        <name>Mg(2+)</name>
        <dbReference type="ChEBI" id="CHEBI:18420"/>
        <note>shared with alpha subunit</note>
    </ligand>
</feature>
<evidence type="ECO:0000256" key="11">
    <source>
        <dbReference type="ARBA" id="ARBA00022884"/>
    </source>
</evidence>
<keyword evidence="13 15" id="KW-0030">Aminoacyl-tRNA synthetase</keyword>
<dbReference type="GO" id="GO:0004826">
    <property type="term" value="F:phenylalanine-tRNA ligase activity"/>
    <property type="evidence" value="ECO:0007669"/>
    <property type="project" value="UniProtKB-UniRule"/>
</dbReference>
<evidence type="ECO:0000256" key="10">
    <source>
        <dbReference type="ARBA" id="ARBA00022842"/>
    </source>
</evidence>
<dbReference type="FunFam" id="3.30.56.10:FF:000002">
    <property type="entry name" value="Phenylalanine--tRNA ligase beta subunit"/>
    <property type="match status" value="1"/>
</dbReference>
<dbReference type="Gene3D" id="3.30.930.10">
    <property type="entry name" value="Bira Bifunctional Protein, Domain 2"/>
    <property type="match status" value="1"/>
</dbReference>
<dbReference type="Pfam" id="PF03484">
    <property type="entry name" value="B5"/>
    <property type="match status" value="1"/>
</dbReference>
<dbReference type="Gene3D" id="2.40.50.140">
    <property type="entry name" value="Nucleic acid-binding proteins"/>
    <property type="match status" value="1"/>
</dbReference>
<dbReference type="FunFam" id="3.50.40.10:FF:000001">
    <property type="entry name" value="Phenylalanine--tRNA ligase beta subunit"/>
    <property type="match status" value="1"/>
</dbReference>
<dbReference type="InterPro" id="IPR009061">
    <property type="entry name" value="DNA-bd_dom_put_sf"/>
</dbReference>
<dbReference type="InterPro" id="IPR004532">
    <property type="entry name" value="Phe-tRNA-ligase_IIc_bsu_bact"/>
</dbReference>
<keyword evidence="6 15" id="KW-0436">Ligase</keyword>
<dbReference type="EMBL" id="UGNV01000001">
    <property type="protein sequence ID" value="STX29865.1"/>
    <property type="molecule type" value="Genomic_DNA"/>
</dbReference>
<dbReference type="SUPFAM" id="SSF54991">
    <property type="entry name" value="Anticodon-binding domain of PheRS"/>
    <property type="match status" value="1"/>
</dbReference>
<keyword evidence="4 15" id="KW-0963">Cytoplasm</keyword>
<evidence type="ECO:0000256" key="1">
    <source>
        <dbReference type="ARBA" id="ARBA00004496"/>
    </source>
</evidence>
<dbReference type="FunFam" id="3.30.70.380:FF:000001">
    <property type="entry name" value="Phenylalanine--tRNA ligase beta subunit"/>
    <property type="match status" value="1"/>
</dbReference>
<dbReference type="NCBIfam" id="TIGR00472">
    <property type="entry name" value="pheT_bact"/>
    <property type="match status" value="1"/>
</dbReference>
<evidence type="ECO:0000256" key="12">
    <source>
        <dbReference type="ARBA" id="ARBA00022917"/>
    </source>
</evidence>
<dbReference type="InterPro" id="IPR002547">
    <property type="entry name" value="tRNA-bd_dom"/>
</dbReference>
<dbReference type="SMART" id="SM00896">
    <property type="entry name" value="FDX-ACB"/>
    <property type="match status" value="1"/>
</dbReference>
<reference evidence="20 21" key="1">
    <citation type="submission" date="2018-06" db="EMBL/GenBank/DDBJ databases">
        <authorList>
            <consortium name="Pathogen Informatics"/>
            <person name="Doyle S."/>
        </authorList>
    </citation>
    <scope>NUCLEOTIDE SEQUENCE [LARGE SCALE GENOMIC DNA]</scope>
    <source>
        <strain evidence="20 21">NCTC13315</strain>
    </source>
</reference>
<evidence type="ECO:0000256" key="15">
    <source>
        <dbReference type="HAMAP-Rule" id="MF_00283"/>
    </source>
</evidence>
<dbReference type="InterPro" id="IPR005147">
    <property type="entry name" value="tRNA_synthase_B5-dom"/>
</dbReference>
<comment type="catalytic activity">
    <reaction evidence="14 15">
        <text>tRNA(Phe) + L-phenylalanine + ATP = L-phenylalanyl-tRNA(Phe) + AMP + diphosphate + H(+)</text>
        <dbReference type="Rhea" id="RHEA:19413"/>
        <dbReference type="Rhea" id="RHEA-COMP:9668"/>
        <dbReference type="Rhea" id="RHEA-COMP:9699"/>
        <dbReference type="ChEBI" id="CHEBI:15378"/>
        <dbReference type="ChEBI" id="CHEBI:30616"/>
        <dbReference type="ChEBI" id="CHEBI:33019"/>
        <dbReference type="ChEBI" id="CHEBI:58095"/>
        <dbReference type="ChEBI" id="CHEBI:78442"/>
        <dbReference type="ChEBI" id="CHEBI:78531"/>
        <dbReference type="ChEBI" id="CHEBI:456215"/>
        <dbReference type="EC" id="6.1.1.20"/>
    </reaction>
</comment>
<feature type="binding site" evidence="15">
    <location>
        <position position="463"/>
    </location>
    <ligand>
        <name>Mg(2+)</name>
        <dbReference type="ChEBI" id="CHEBI:18420"/>
        <note>shared with alpha subunit</note>
    </ligand>
</feature>
<dbReference type="Pfam" id="PF03147">
    <property type="entry name" value="FDX-ACB"/>
    <property type="match status" value="1"/>
</dbReference>
<gene>
    <name evidence="15 20" type="primary">pheT</name>
    <name evidence="20" type="ORF">NCTC13315_02420</name>
</gene>
<evidence type="ECO:0000256" key="5">
    <source>
        <dbReference type="ARBA" id="ARBA00022555"/>
    </source>
</evidence>
<dbReference type="Gene3D" id="3.50.40.10">
    <property type="entry name" value="Phenylalanyl-trna Synthetase, Chain B, domain 3"/>
    <property type="match status" value="1"/>
</dbReference>
<protein>
    <recommendedName>
        <fullName evidence="15">Phenylalanine--tRNA ligase beta subunit</fullName>
        <ecNumber evidence="15">6.1.1.20</ecNumber>
    </recommendedName>
    <alternativeName>
        <fullName evidence="15">Phenylalanyl-tRNA synthetase beta subunit</fullName>
        <shortName evidence="15">PheRS</shortName>
    </alternativeName>
</protein>
<dbReference type="HAMAP" id="MF_00283">
    <property type="entry name" value="Phe_tRNA_synth_beta1"/>
    <property type="match status" value="1"/>
</dbReference>
<evidence type="ECO:0000259" key="17">
    <source>
        <dbReference type="PROSITE" id="PS50886"/>
    </source>
</evidence>
<keyword evidence="10 15" id="KW-0460">Magnesium</keyword>
<dbReference type="InterPro" id="IPR033714">
    <property type="entry name" value="tRNA_bind_bactPheRS"/>
</dbReference>
<evidence type="ECO:0000313" key="21">
    <source>
        <dbReference type="Proteomes" id="UP000254968"/>
    </source>
</evidence>
<dbReference type="AlphaFoldDB" id="A0A378I562"/>
<dbReference type="GO" id="GO:0006432">
    <property type="term" value="P:phenylalanyl-tRNA aminoacylation"/>
    <property type="evidence" value="ECO:0007669"/>
    <property type="project" value="UniProtKB-UniRule"/>
</dbReference>
<dbReference type="InterPro" id="IPR036690">
    <property type="entry name" value="Fdx_antiC-bd_sf"/>
</dbReference>
<feature type="binding site" evidence="15">
    <location>
        <position position="464"/>
    </location>
    <ligand>
        <name>Mg(2+)</name>
        <dbReference type="ChEBI" id="CHEBI:18420"/>
        <note>shared with alpha subunit</note>
    </ligand>
</feature>
<dbReference type="EC" id="6.1.1.20" evidence="15"/>
<dbReference type="PANTHER" id="PTHR10947">
    <property type="entry name" value="PHENYLALANYL-TRNA SYNTHETASE BETA CHAIN AND LEUCINE-RICH REPEAT-CONTAINING PROTEIN 47"/>
    <property type="match status" value="1"/>
</dbReference>
<sequence>MKVSENWLREWANPALNVEELAALLTMAGLEIDAINPVAGHFNKVIVAQVVQTKPHPQADRLTLCDVNIGKDYLLKIVCGAANVRTGLKVALAQIGAILPNDLTIKETKIRGELSQGMLCSATELGLLDVSEGIIELAEDAPIGADLREYLVLNDCVLDIDLTPNRADCLSVLGIAREVAALTQSNLVTIPTLTVKPHIDEQKTIHLEALDACPQYCGRIIRGINSQATTPFWMQERLRRAGLRVIHPVVDITNYVMLELGQPMHGFDLNQLKGDIVVRYSHENEAITLLDGQEVTLKEGVLLIADNDTPLAIAGVMGGVQSGVSETTTDIFLESAFFNPRAIAKVARRFNLFTDSAQRFERGVDPNLQVIAMERATSLLLEIVGGQAGPVTLKTEPEHLPTNPVIKFNPNKVKQLTGLDIAATEIGQMLSHLGMSVKKEEAIWQVTAPSYRFDIHLDVDLVEEIVRLYGYDKIQGTSMIAAIQAGVTNPAEVLLAKFNRFFIARNYYETISYSFVDPELQKILCPNVDALTLLNPISSELSQMRVSMWPGLIASMIHNIHRQQTTIKFYENGVIFNVVDGKIAEEHCLAGLLTGDFAPLSWVEEKRKIDFFDAKGDLEALFQLLQLEEVCFKPNDKHPALHPGKTAELIWQNQTIGWCGVLHPRIADALDLTDEVILFELKLKSLTKDNIVRYRKISKYPQIRRDLSFLVAKEVTIDQIKKVVVQVVKPELLRSFDVFDVYTGKHISADKKSLAIAITLQDNNRTLIDEEINEIISAIINKLNEEFAITLRD</sequence>
<evidence type="ECO:0000256" key="4">
    <source>
        <dbReference type="ARBA" id="ARBA00022490"/>
    </source>
</evidence>
<evidence type="ECO:0000256" key="13">
    <source>
        <dbReference type="ARBA" id="ARBA00023146"/>
    </source>
</evidence>
<dbReference type="PANTHER" id="PTHR10947:SF0">
    <property type="entry name" value="PHENYLALANINE--TRNA LIGASE BETA SUBUNIT"/>
    <property type="match status" value="1"/>
</dbReference>
<dbReference type="Pfam" id="PF03483">
    <property type="entry name" value="B3_4"/>
    <property type="match status" value="1"/>
</dbReference>
<name>A0A378I562_9GAMM</name>
<evidence type="ECO:0000256" key="14">
    <source>
        <dbReference type="ARBA" id="ARBA00049255"/>
    </source>
</evidence>
<dbReference type="InterPro" id="IPR012340">
    <property type="entry name" value="NA-bd_OB-fold"/>
</dbReference>
<feature type="domain" description="FDX-ACB" evidence="18">
    <location>
        <begin position="698"/>
        <end position="792"/>
    </location>
</feature>
<dbReference type="InterPro" id="IPR020825">
    <property type="entry name" value="Phe-tRNA_synthase-like_B3/B4"/>
</dbReference>
<comment type="cofactor">
    <cofactor evidence="15">
        <name>Mg(2+)</name>
        <dbReference type="ChEBI" id="CHEBI:18420"/>
    </cofactor>
    <text evidence="15">Binds 2 magnesium ions per tetramer.</text>
</comment>
<evidence type="ECO:0000256" key="16">
    <source>
        <dbReference type="PROSITE-ProRule" id="PRU00209"/>
    </source>
</evidence>
<dbReference type="OrthoDB" id="9805455at2"/>
<dbReference type="InterPro" id="IPR041616">
    <property type="entry name" value="PheRS_beta_core"/>
</dbReference>
<comment type="subunit">
    <text evidence="3 15">Tetramer of two alpha and two beta subunits.</text>
</comment>
<feature type="domain" description="TRNA-binding" evidence="17">
    <location>
        <begin position="39"/>
        <end position="148"/>
    </location>
</feature>
<dbReference type="Pfam" id="PF01588">
    <property type="entry name" value="tRNA_bind"/>
    <property type="match status" value="1"/>
</dbReference>
<dbReference type="CDD" id="cd02796">
    <property type="entry name" value="tRNA_bind_bactPheRS"/>
    <property type="match status" value="1"/>
</dbReference>
<keyword evidence="8 15" id="KW-0547">Nucleotide-binding</keyword>
<accession>A0A378I562</accession>
<evidence type="ECO:0000256" key="6">
    <source>
        <dbReference type="ARBA" id="ARBA00022598"/>
    </source>
</evidence>
<dbReference type="PROSITE" id="PS51483">
    <property type="entry name" value="B5"/>
    <property type="match status" value="1"/>
</dbReference>
<dbReference type="InterPro" id="IPR005121">
    <property type="entry name" value="Fdx_antiC-bd"/>
</dbReference>
<dbReference type="SUPFAM" id="SSF50249">
    <property type="entry name" value="Nucleic acid-binding proteins"/>
    <property type="match status" value="1"/>
</dbReference>
<dbReference type="SMART" id="SM00874">
    <property type="entry name" value="B5"/>
    <property type="match status" value="1"/>
</dbReference>
<dbReference type="Gene3D" id="3.30.56.10">
    <property type="match status" value="2"/>
</dbReference>
<comment type="subcellular location">
    <subcellularLocation>
        <location evidence="1 15">Cytoplasm</location>
    </subcellularLocation>
</comment>
<dbReference type="NCBIfam" id="NF045760">
    <property type="entry name" value="YtpR"/>
    <property type="match status" value="1"/>
</dbReference>
<dbReference type="Proteomes" id="UP000254968">
    <property type="component" value="Unassembled WGS sequence"/>
</dbReference>
<feature type="domain" description="B5" evidence="19">
    <location>
        <begin position="401"/>
        <end position="476"/>
    </location>
</feature>
<dbReference type="GO" id="GO:0000287">
    <property type="term" value="F:magnesium ion binding"/>
    <property type="evidence" value="ECO:0007669"/>
    <property type="project" value="UniProtKB-UniRule"/>
</dbReference>
<keyword evidence="7 15" id="KW-0479">Metal-binding</keyword>
<dbReference type="PROSITE" id="PS50886">
    <property type="entry name" value="TRBD"/>
    <property type="match status" value="1"/>
</dbReference>
<evidence type="ECO:0000259" key="19">
    <source>
        <dbReference type="PROSITE" id="PS51483"/>
    </source>
</evidence>
<evidence type="ECO:0000256" key="7">
    <source>
        <dbReference type="ARBA" id="ARBA00022723"/>
    </source>
</evidence>
<organism evidence="20 21">
    <name type="scientific">Legionella beliardensis</name>
    <dbReference type="NCBI Taxonomy" id="91822"/>
    <lineage>
        <taxon>Bacteria</taxon>
        <taxon>Pseudomonadati</taxon>
        <taxon>Pseudomonadota</taxon>
        <taxon>Gammaproteobacteria</taxon>
        <taxon>Legionellales</taxon>
        <taxon>Legionellaceae</taxon>
        <taxon>Legionella</taxon>
    </lineage>
</organism>
<dbReference type="CDD" id="cd00769">
    <property type="entry name" value="PheRS_beta_core"/>
    <property type="match status" value="1"/>
</dbReference>
<dbReference type="RefSeq" id="WP_115303524.1">
    <property type="nucleotide sequence ID" value="NZ_CAAAHO010000002.1"/>
</dbReference>
<comment type="similarity">
    <text evidence="2 15">Belongs to the phenylalanyl-tRNA synthetase beta subunit family. Type 1 subfamily.</text>
</comment>
<dbReference type="Gene3D" id="3.30.70.380">
    <property type="entry name" value="Ferrodoxin-fold anticodon-binding domain"/>
    <property type="match status" value="1"/>
</dbReference>
<keyword evidence="21" id="KW-1185">Reference proteome</keyword>
<dbReference type="PROSITE" id="PS51447">
    <property type="entry name" value="FDX_ACB"/>
    <property type="match status" value="1"/>
</dbReference>
<dbReference type="Pfam" id="PF17759">
    <property type="entry name" value="tRNA_synthFbeta"/>
    <property type="match status" value="1"/>
</dbReference>
<dbReference type="SUPFAM" id="SSF55681">
    <property type="entry name" value="Class II aaRS and biotin synthetases"/>
    <property type="match status" value="1"/>
</dbReference>
<dbReference type="InterPro" id="IPR045864">
    <property type="entry name" value="aa-tRNA-synth_II/BPL/LPL"/>
</dbReference>
<dbReference type="SMART" id="SM00873">
    <property type="entry name" value="B3_4"/>
    <property type="match status" value="1"/>
</dbReference>
<feature type="binding site" evidence="15">
    <location>
        <position position="454"/>
    </location>
    <ligand>
        <name>Mg(2+)</name>
        <dbReference type="ChEBI" id="CHEBI:18420"/>
        <note>shared with alpha subunit</note>
    </ligand>
</feature>
<dbReference type="GO" id="GO:0000049">
    <property type="term" value="F:tRNA binding"/>
    <property type="evidence" value="ECO:0007669"/>
    <property type="project" value="UniProtKB-UniRule"/>
</dbReference>
<dbReference type="SUPFAM" id="SSF46955">
    <property type="entry name" value="Putative DNA-binding domain"/>
    <property type="match status" value="1"/>
</dbReference>
<evidence type="ECO:0000259" key="18">
    <source>
        <dbReference type="PROSITE" id="PS51447"/>
    </source>
</evidence>
<evidence type="ECO:0000256" key="8">
    <source>
        <dbReference type="ARBA" id="ARBA00022741"/>
    </source>
</evidence>
<proteinExistence type="inferred from homology"/>
<keyword evidence="5 16" id="KW-0820">tRNA-binding</keyword>
<evidence type="ECO:0000256" key="9">
    <source>
        <dbReference type="ARBA" id="ARBA00022840"/>
    </source>
</evidence>
<dbReference type="GO" id="GO:0009328">
    <property type="term" value="C:phenylalanine-tRNA ligase complex"/>
    <property type="evidence" value="ECO:0007669"/>
    <property type="project" value="TreeGrafter"/>
</dbReference>
<keyword evidence="12 15" id="KW-0648">Protein biosynthesis</keyword>
<dbReference type="GO" id="GO:0005524">
    <property type="term" value="F:ATP binding"/>
    <property type="evidence" value="ECO:0007669"/>
    <property type="project" value="UniProtKB-UniRule"/>
</dbReference>